<evidence type="ECO:0000313" key="2">
    <source>
        <dbReference type="EMBL" id="CAH1123652.1"/>
    </source>
</evidence>
<feature type="compositionally biased region" description="Pro residues" evidence="1">
    <location>
        <begin position="2306"/>
        <end position="2316"/>
    </location>
</feature>
<feature type="compositionally biased region" description="Low complexity" evidence="1">
    <location>
        <begin position="1749"/>
        <end position="1759"/>
    </location>
</feature>
<name>A0A9P0DK00_9CUCU</name>
<feature type="compositionally biased region" description="Low complexity" evidence="1">
    <location>
        <begin position="41"/>
        <end position="71"/>
    </location>
</feature>
<evidence type="ECO:0000256" key="1">
    <source>
        <dbReference type="SAM" id="MobiDB-lite"/>
    </source>
</evidence>
<sequence length="3000" mass="331089">MEGVTAKETEKELTSTSTSSLVVGKLLSTTNKEEKNDSNDTVPTSSTDASTSSKSTHLVSDDIISSTSSEAESSKTKNMDAVDNAAATFEAELLGMSMKRSTEKIEENVDDLVNDLETLLGEPSDTFVLTRKTVESKKEKTEVSSHDDLVNILEEKLDNEVSSNTETAQIAASIAANIGEPSCNKLQDSVTKIDNQSSDIDKEDVKINETTSSQGDVTLDSRKENLIESVADDSPKSGQSLENKPAADLEVIAEKCNISIEVDDKQTLLSQKLYQEQTNIGETETESEGIDPTVEFPEKKEEETEFIVEDTSGIDQESTEATESAFEENISKDVLQGTEIAEIKEKDEVTNKGADTSKQIVKDVSEDQLPIENIVSAQESTSEKTLIEDKIVPIQISEASNEENIKSDIDQCIKITEQIEPKQSSENKTQEPICTKLAASEEKCSISNIDNTELREEAPKEANIEATPLSQVLSEEISDAPITTIIEEIPSAIIENVVEEVPETLAEVREEKEPDTTSEVEVKPIQDNVVIVQELEMAPIVEKCEEVTQENMPVKESEATQEDVVEPKVVQEDVIVVTKSETTQEHIPLENVSIVEKSDISQEDVPVAEKSDLTQGESETIIPLVEEPEEDVPLVEESTKKVEPVVEESENTQENVPVASKESELECVVEEITEEYVPLVRDSDMTEEYVLVVEEPEEQVSVVQNPETSQEGVVEESKTAQEVIPVIIEEITETNVSEAQISVEDVPVVEESVSVVEDPEIAQEDLIIVKELKNAQENITLVEEHVPVVEDSRMPDKDVPVVVEPEKLSQKIVFDVEETETAQEDVPVIKQADENSLDNVPVVEKVKIDQEGSGVTKSKAFPEDVPVAIGSEMVQKDIPEVEKSQIAQADTPVDEKPEVTVQEDDPVVNTAHKEVSEVEKPEEKTQENRSVIDEQVMPREDVPELEKSQTAVSVAENLKGITQENVDVEETINVPIVEQIEAIQEQVLSVEAEPTIVQENIPVIQLSKESPGTIEKNIPVVAESEIIQNHPEMKEEFVKLQKNVPIITEMEESQDIEEVPASKQKDTVEEKGEASEVIQEKQPLIAEYTKTCEVEPTIRSLAGDRDKTVKDNKLTEPIEQTKLVSEVNIRRKTVEQDLEKVVCLSEESSDSDISSLPKPSEDLSQYTEGIPQYNEESTLISIAEEVDQFVDSPLNENIVSFTKENISAASNFETAMAVASLQNETISESHVERRLSEKEIREMEAIRMAVASITDSSQDNSYDSYLVDNTMTAEEFVSEDIENTKSAEDIETCLAESTSVEEKEICKEESEATSNDIQEQIGGVIEACLEDASEVDISEAVASDSTQVDLVENENRKIDFDKKLMASDSEALVTCVEAEQQHEQAASVATLEQVEDAPVEQVEQVKETPVEQVIEIPMTKGLVEKIEKAPVEQINEAPVEQVKDALVEQVKETPVEQVQETPVEHFEESIVKKVAEASVGQVNETPLEQEEAAVKQVGGAPVEQVKDAPVEQVEEASVEPVEETSVEIVQEGPIEQVAKAPVEKAKEAPIKQVAKAPVEQAKEAPVEQAKVAPIEQVAKAPVEQAKESSVEQAKIAPTEQVAKAPVEQVEKASVEQVEKVIVEQVAEERPKRTKRNKVIEPLSINVEEVDKKEKIYSPKVTIKPIKAPDEEVSTTSADADANKVSLKMTITKQSDKMHSILKVFDPEDEIEVSQTQEEPIRKSVFKPKIQQVEKQHSPKMSTRSTKVYSPTSTRSSSPRINKPVTEIKPDPHSPLKFTLKSVMKPEEVAKKLSVKPTKEQEPKNHSPKIKIKPIPMPVEEEKEEVPKLNIKAIKRHLEEDITDVEQGRSSPKVVKPQIESPTKSKKMKQVPSLLEKDQLLSVETVEDEAVEEVKERIVLKINKGPVLEKPQLPSIETVEDEAAEEVKERIVLKINKGDLPTPASENDQLLSVKTVEGEEEEGVKERIVLKINKGDLPPPASGNDQLLSVKTVGAEAEEESKERIVLKINKGDLPTPALQIDQSLSVENEVEEEVKERIVLKINKGNLPSPVKDSKKRNCAEEEKLEKAAIKMKFSTTGGTTHIVQDSEETSSKRQRTDSGYSAPSKFVEEVSQKRPLEEKVLEKNKRLKNSVDDKNEDSNDAVRIVETKLNSPIVISEDSRSQHSADCVISDDPVPDISKIANIASATTHIAVTPVLTVGVATPVTPSPKKRGRPRKAVLEVRKEFSPVEASPTTSSTSLVSSDAATPEASPSPGGRPKRSCRGTGQNVTAILGLKPRKPRGGGRGRGGKVNMGDRQPPAAAQAAPEPPAPAPPVVELPVETVPAKAEKEPKTKGKQKLTAKSAQEEPSQGAEDSAGQAVVCVEDETEGEGGTSPKKKKDDKTSAKKLEVTSKKQKSHQKEEAEKAPKPVESPTKTVAEAVITISTDDDSNEKKDSEDVNSKKSASAAKPKNSPPKKTPEKAEEKIVVEENKFKADLLKYKQIEVVDEEEDEIVEEEDEDSGEESDSVKRKEWVLQRKREAIKKCRAKRMEKLAKAAELKRKRLEQAQQQREARKAAEEAAAAAGEKERANKRYGRYGKPKPQISLIDAPVEETAGTIKSNLRLFHPGSENIDDDDTGSLKQLESPQKSSAPEPMLIDSEVRRSLGAEDIVMLDEETRMSADFRGSSRSQTPAKQAIAPPDIMVEDSQGSMGTEGGKSRSSKAPKMEVFQDLESLTAEQLAEYSWNSQGPFMIQEQVAQYLGIKSFKRKYPNITRRQVDMQERDYLKDCNLVTETQCDLGLTAVIAQDILDIMYTDFQDKFEDYCKCQRERQARELINKQKALNQFVLKPGFDKLDILEQAVQSAAAWNKQFNKARREQRRAHMDLQTLTVHYPKSRMKPAQTRKIGHYPVALVPGQFTDYYQDYTPTELNNLPINTMCYDEIKIGNYESYSDGSSSGSESDSDSTSGSSSDSAVCDEDYCGCVKKVKIDNNDSDDVVIIENDASSSDSCVLVSVTAGHA</sequence>
<feature type="compositionally biased region" description="Basic and acidic residues" evidence="1">
    <location>
        <begin position="2431"/>
        <end position="2441"/>
    </location>
</feature>
<reference evidence="2" key="1">
    <citation type="submission" date="2022-01" db="EMBL/GenBank/DDBJ databases">
        <authorList>
            <person name="King R."/>
        </authorList>
    </citation>
    <scope>NUCLEOTIDE SEQUENCE</scope>
</reference>
<feature type="compositionally biased region" description="Basic and acidic residues" evidence="1">
    <location>
        <begin position="1"/>
        <end position="13"/>
    </location>
</feature>
<feature type="compositionally biased region" description="Basic and acidic residues" evidence="1">
    <location>
        <begin position="2218"/>
        <end position="2227"/>
    </location>
</feature>
<feature type="compositionally biased region" description="Polar residues" evidence="1">
    <location>
        <begin position="1738"/>
        <end position="1748"/>
    </location>
</feature>
<feature type="compositionally biased region" description="Acidic residues" evidence="1">
    <location>
        <begin position="2488"/>
        <end position="2505"/>
    </location>
</feature>
<feature type="compositionally biased region" description="Basic and acidic residues" evidence="1">
    <location>
        <begin position="1783"/>
        <end position="1804"/>
    </location>
</feature>
<feature type="compositionally biased region" description="Low complexity" evidence="1">
    <location>
        <begin position="319"/>
        <end position="328"/>
    </location>
</feature>
<feature type="region of interest" description="Disordered" evidence="1">
    <location>
        <begin position="194"/>
        <end position="243"/>
    </location>
</feature>
<gene>
    <name evidence="2" type="ORF">CEUTPL_LOCUS2648</name>
</gene>
<feature type="region of interest" description="Disordered" evidence="1">
    <location>
        <begin position="2684"/>
        <end position="2703"/>
    </location>
</feature>
<feature type="region of interest" description="Disordered" evidence="1">
    <location>
        <begin position="2202"/>
        <end position="2465"/>
    </location>
</feature>
<proteinExistence type="predicted"/>
<feature type="region of interest" description="Disordered" evidence="1">
    <location>
        <begin position="1841"/>
        <end position="1872"/>
    </location>
</feature>
<feature type="compositionally biased region" description="Low complexity" evidence="1">
    <location>
        <begin position="14"/>
        <end position="30"/>
    </location>
</feature>
<feature type="compositionally biased region" description="Basic and acidic residues" evidence="1">
    <location>
        <begin position="2378"/>
        <end position="2408"/>
    </location>
</feature>
<dbReference type="OrthoDB" id="1903104at2759"/>
<feature type="compositionally biased region" description="Low complexity" evidence="1">
    <location>
        <begin position="2931"/>
        <end position="2953"/>
    </location>
</feature>
<feature type="region of interest" description="Disordered" evidence="1">
    <location>
        <begin position="2076"/>
        <end position="2115"/>
    </location>
</feature>
<evidence type="ECO:0000313" key="3">
    <source>
        <dbReference type="Proteomes" id="UP001152799"/>
    </source>
</evidence>
<feature type="region of interest" description="Disordered" evidence="1">
    <location>
        <begin position="1"/>
        <end position="81"/>
    </location>
</feature>
<feature type="region of interest" description="Disordered" evidence="1">
    <location>
        <begin position="1712"/>
        <end position="1824"/>
    </location>
</feature>
<organism evidence="2 3">
    <name type="scientific">Ceutorhynchus assimilis</name>
    <name type="common">cabbage seed weevil</name>
    <dbReference type="NCBI Taxonomy" id="467358"/>
    <lineage>
        <taxon>Eukaryota</taxon>
        <taxon>Metazoa</taxon>
        <taxon>Ecdysozoa</taxon>
        <taxon>Arthropoda</taxon>
        <taxon>Hexapoda</taxon>
        <taxon>Insecta</taxon>
        <taxon>Pterygota</taxon>
        <taxon>Neoptera</taxon>
        <taxon>Endopterygota</taxon>
        <taxon>Coleoptera</taxon>
        <taxon>Polyphaga</taxon>
        <taxon>Cucujiformia</taxon>
        <taxon>Curculionidae</taxon>
        <taxon>Ceutorhynchinae</taxon>
        <taxon>Ceutorhynchus</taxon>
    </lineage>
</organism>
<feature type="compositionally biased region" description="Polar residues" evidence="1">
    <location>
        <begin position="2619"/>
        <end position="2630"/>
    </location>
</feature>
<accession>A0A9P0DK00</accession>
<keyword evidence="3" id="KW-1185">Reference proteome</keyword>
<dbReference type="Proteomes" id="UP001152799">
    <property type="component" value="Chromosome 11"/>
</dbReference>
<feature type="region of interest" description="Disordered" evidence="1">
    <location>
        <begin position="1146"/>
        <end position="1165"/>
    </location>
</feature>
<feature type="region of interest" description="Disordered" evidence="1">
    <location>
        <begin position="2488"/>
        <end position="2510"/>
    </location>
</feature>
<feature type="compositionally biased region" description="Basic residues" evidence="1">
    <location>
        <begin position="2276"/>
        <end position="2288"/>
    </location>
</feature>
<feature type="region of interest" description="Disordered" evidence="1">
    <location>
        <begin position="279"/>
        <end position="333"/>
    </location>
</feature>
<feature type="compositionally biased region" description="Low complexity" evidence="1">
    <location>
        <begin position="2442"/>
        <end position="2451"/>
    </location>
</feature>
<dbReference type="CDD" id="cd21085">
    <property type="entry name" value="WH_NTD_PHF10"/>
    <property type="match status" value="1"/>
</dbReference>
<feature type="region of interest" description="Disordered" evidence="1">
    <location>
        <begin position="2931"/>
        <end position="2955"/>
    </location>
</feature>
<feature type="compositionally biased region" description="Low complexity" evidence="1">
    <location>
        <begin position="2231"/>
        <end position="2247"/>
    </location>
</feature>
<feature type="region of interest" description="Disordered" evidence="1">
    <location>
        <begin position="2542"/>
        <end position="2634"/>
    </location>
</feature>
<protein>
    <submittedName>
        <fullName evidence="2">Uncharacterized protein</fullName>
    </submittedName>
</protein>
<dbReference type="EMBL" id="OU892287">
    <property type="protein sequence ID" value="CAH1123652.1"/>
    <property type="molecule type" value="Genomic_DNA"/>
</dbReference>